<gene>
    <name evidence="3" type="ORF">A4X13_0g436</name>
</gene>
<feature type="compositionally biased region" description="Gly residues" evidence="1">
    <location>
        <begin position="167"/>
        <end position="176"/>
    </location>
</feature>
<evidence type="ECO:0000256" key="2">
    <source>
        <dbReference type="SAM" id="Phobius"/>
    </source>
</evidence>
<reference evidence="3" key="2">
    <citation type="journal article" date="2019" name="IMA Fungus">
        <title>Genome sequencing and comparison of five Tilletia species to identify candidate genes for the detection of regulated species infecting wheat.</title>
        <authorList>
            <person name="Nguyen H.D.T."/>
            <person name="Sultana T."/>
            <person name="Kesanakurti P."/>
            <person name="Hambleton S."/>
        </authorList>
    </citation>
    <scope>NUCLEOTIDE SEQUENCE</scope>
    <source>
        <strain evidence="3">DAOMC 236416</strain>
    </source>
</reference>
<dbReference type="PANTHER" id="PTHR34144:SF7">
    <property type="entry name" value="EXPORT PROTEIN (CAP59), PUTATIVE (AFU_ORTHOLOGUE AFUA_7G05020)-RELATED"/>
    <property type="match status" value="1"/>
</dbReference>
<feature type="transmembrane region" description="Helical" evidence="2">
    <location>
        <begin position="198"/>
        <end position="216"/>
    </location>
</feature>
<feature type="transmembrane region" description="Helical" evidence="2">
    <location>
        <begin position="222"/>
        <end position="245"/>
    </location>
</feature>
<reference evidence="3" key="1">
    <citation type="submission" date="2016-04" db="EMBL/GenBank/DDBJ databases">
        <authorList>
            <person name="Nguyen H.D."/>
            <person name="Samba Siva P."/>
            <person name="Cullis J."/>
            <person name="Levesque C.A."/>
            <person name="Hambleton S."/>
        </authorList>
    </citation>
    <scope>NUCLEOTIDE SEQUENCE</scope>
    <source>
        <strain evidence="3">DAOMC 236416</strain>
    </source>
</reference>
<keyword evidence="2" id="KW-0812">Transmembrane</keyword>
<dbReference type="Proteomes" id="UP000077521">
    <property type="component" value="Unassembled WGS sequence"/>
</dbReference>
<feature type="compositionally biased region" description="Acidic residues" evidence="1">
    <location>
        <begin position="93"/>
        <end position="117"/>
    </location>
</feature>
<name>A0A177TK66_9BASI</name>
<accession>A0A177TK66</accession>
<dbReference type="PANTHER" id="PTHR34144">
    <property type="entry name" value="CHROMOSOME 8, WHOLE GENOME SHOTGUN SEQUENCE"/>
    <property type="match status" value="1"/>
</dbReference>
<feature type="transmembrane region" description="Helical" evidence="2">
    <location>
        <begin position="270"/>
        <end position="293"/>
    </location>
</feature>
<dbReference type="InterPro" id="IPR021047">
    <property type="entry name" value="Mannosyltransferase_CMT1"/>
</dbReference>
<evidence type="ECO:0000313" key="3">
    <source>
        <dbReference type="EMBL" id="KAE8260279.1"/>
    </source>
</evidence>
<feature type="compositionally biased region" description="Low complexity" evidence="1">
    <location>
        <begin position="54"/>
        <end position="67"/>
    </location>
</feature>
<feature type="compositionally biased region" description="Polar residues" evidence="1">
    <location>
        <begin position="36"/>
        <end position="46"/>
    </location>
</feature>
<feature type="compositionally biased region" description="Polar residues" evidence="1">
    <location>
        <begin position="1"/>
        <end position="17"/>
    </location>
</feature>
<dbReference type="AlphaFoldDB" id="A0A177TK66"/>
<keyword evidence="2" id="KW-0472">Membrane</keyword>
<sequence>MAASNSKGTTGTAIAATSSRSSSPPSLHQDKYELETFSTSSSNPAGQGSPLLPPLSSSSASSSSSSSRRPNHQHSRHEGSYHDHQPDRVGTVYDDDNDDDHDDDDDDDEYGDEETDLGPDGIISSSSAHTPISARSRRPNNRSKGSPSSSSSSSAYGRKQPNWLNGGRNGAPGGSSSGSPLSLTGSTGRLGWLERHRVFNLSVLTAVGTVILSIYFDIPSTLYIYLSVVFLAMPLSLAIDIRALAKRRRSSSSSTSTGGGMGPLLTRSRLMWIMFGLTPIFLWTWHPLSLLFFPSWDTESTPSSSLSSLTSGLTKPGPITGQHIPPLPASIQNRTYFFAANLYNVEPVLPAWTASILRVIERVGRENVYLSIYESNSKDGTKRRLTDFDAQLVQLGIPHRIRMDDESRRVGKEKGEWVGDRIEFLSKVRNVALKPLDEGIRGVKVGKDFDRVVWFNDVFMDPDQVVELLATNNGTWDQVCAFDYIPLGMYDTWVTRDFHGLRVKPMWPHFKELTDIAKLRARKPIEVNACWNGITAFDAKWYLDSDMSRWPRVQKLQSTAAGAPPLRTGGLSRKSISNSSLGMVSGPTTLEARYDGPYDPPAVLPLRFRTSKTCPASECMLFSFDMHRLVRPLQHPTTPAAASRSQEQLRPLILMNPRVEVTYDWNAWVLYRHVLRWDMVRPWRSLWQDVVSHRMFGWVTDWGKKDTFCKEAFGYGWVELSALKGEEIGLPVAS</sequence>
<dbReference type="Pfam" id="PF11735">
    <property type="entry name" value="CAP59_mtransfer"/>
    <property type="match status" value="1"/>
</dbReference>
<keyword evidence="2" id="KW-1133">Transmembrane helix</keyword>
<evidence type="ECO:0000256" key="1">
    <source>
        <dbReference type="SAM" id="MobiDB-lite"/>
    </source>
</evidence>
<evidence type="ECO:0008006" key="5">
    <source>
        <dbReference type="Google" id="ProtNLM"/>
    </source>
</evidence>
<keyword evidence="4" id="KW-1185">Reference proteome</keyword>
<feature type="compositionally biased region" description="Basic and acidic residues" evidence="1">
    <location>
        <begin position="76"/>
        <end position="87"/>
    </location>
</feature>
<organism evidence="3 4">
    <name type="scientific">Tilletia indica</name>
    <dbReference type="NCBI Taxonomy" id="43049"/>
    <lineage>
        <taxon>Eukaryota</taxon>
        <taxon>Fungi</taxon>
        <taxon>Dikarya</taxon>
        <taxon>Basidiomycota</taxon>
        <taxon>Ustilaginomycotina</taxon>
        <taxon>Exobasidiomycetes</taxon>
        <taxon>Tilletiales</taxon>
        <taxon>Tilletiaceae</taxon>
        <taxon>Tilletia</taxon>
    </lineage>
</organism>
<evidence type="ECO:0000313" key="4">
    <source>
        <dbReference type="Proteomes" id="UP000077521"/>
    </source>
</evidence>
<feature type="region of interest" description="Disordered" evidence="1">
    <location>
        <begin position="1"/>
        <end position="181"/>
    </location>
</feature>
<comment type="caution">
    <text evidence="3">The sequence shown here is derived from an EMBL/GenBank/DDBJ whole genome shotgun (WGS) entry which is preliminary data.</text>
</comment>
<proteinExistence type="predicted"/>
<dbReference type="EMBL" id="LWDF02000014">
    <property type="protein sequence ID" value="KAE8260279.1"/>
    <property type="molecule type" value="Genomic_DNA"/>
</dbReference>
<protein>
    <recommendedName>
        <fullName evidence="5">Glycosyltransferase family 69 protein</fullName>
    </recommendedName>
</protein>
<feature type="compositionally biased region" description="Low complexity" evidence="1">
    <location>
        <begin position="142"/>
        <end position="154"/>
    </location>
</feature>